<evidence type="ECO:0000259" key="3">
    <source>
        <dbReference type="Pfam" id="PF00005"/>
    </source>
</evidence>
<organism evidence="4 5">
    <name type="scientific">Paenibacillus sepulcri</name>
    <dbReference type="NCBI Taxonomy" id="359917"/>
    <lineage>
        <taxon>Bacteria</taxon>
        <taxon>Bacillati</taxon>
        <taxon>Bacillota</taxon>
        <taxon>Bacilli</taxon>
        <taxon>Bacillales</taxon>
        <taxon>Paenibacillaceae</taxon>
        <taxon>Paenibacillus</taxon>
    </lineage>
</organism>
<feature type="non-terminal residue" evidence="4">
    <location>
        <position position="124"/>
    </location>
</feature>
<dbReference type="PANTHER" id="PTHR43158">
    <property type="entry name" value="SKFA PEPTIDE EXPORT ATP-BINDING PROTEIN SKFE"/>
    <property type="match status" value="1"/>
</dbReference>
<keyword evidence="2 4" id="KW-0067">ATP-binding</keyword>
<evidence type="ECO:0000313" key="5">
    <source>
        <dbReference type="Proteomes" id="UP001519887"/>
    </source>
</evidence>
<keyword evidence="5" id="KW-1185">Reference proteome</keyword>
<proteinExistence type="predicted"/>
<sequence>METIIDMQGVSWQREDRLLLNEVSWRVLPRQHWALLGLNGSGKTTLLNMINGYLWPTKGSIKVLGRTLGETDVRHLRQSIGWVSSSLQDKLYGTDSGERIVLSGKYATIGLYDRPSEEDISYAY</sequence>
<evidence type="ECO:0000256" key="2">
    <source>
        <dbReference type="ARBA" id="ARBA00022840"/>
    </source>
</evidence>
<dbReference type="InterPro" id="IPR003439">
    <property type="entry name" value="ABC_transporter-like_ATP-bd"/>
</dbReference>
<feature type="domain" description="ABC transporter" evidence="3">
    <location>
        <begin position="20"/>
        <end position="87"/>
    </location>
</feature>
<keyword evidence="1" id="KW-0547">Nucleotide-binding</keyword>
<dbReference type="Proteomes" id="UP001519887">
    <property type="component" value="Unassembled WGS sequence"/>
</dbReference>
<comment type="caution">
    <text evidence="4">The sequence shown here is derived from an EMBL/GenBank/DDBJ whole genome shotgun (WGS) entry which is preliminary data.</text>
</comment>
<accession>A0ABS7C362</accession>
<gene>
    <name evidence="4" type="ORF">K0U00_15035</name>
</gene>
<name>A0ABS7C362_9BACL</name>
<protein>
    <submittedName>
        <fullName evidence="4">ATP-binding cassette domain-containing protein</fullName>
    </submittedName>
</protein>
<dbReference type="GO" id="GO:0005524">
    <property type="term" value="F:ATP binding"/>
    <property type="evidence" value="ECO:0007669"/>
    <property type="project" value="UniProtKB-KW"/>
</dbReference>
<evidence type="ECO:0000256" key="1">
    <source>
        <dbReference type="ARBA" id="ARBA00022741"/>
    </source>
</evidence>
<dbReference type="EMBL" id="JAHZIK010000346">
    <property type="protein sequence ID" value="MBW7455339.1"/>
    <property type="molecule type" value="Genomic_DNA"/>
</dbReference>
<dbReference type="InterPro" id="IPR027417">
    <property type="entry name" value="P-loop_NTPase"/>
</dbReference>
<evidence type="ECO:0000313" key="4">
    <source>
        <dbReference type="EMBL" id="MBW7455339.1"/>
    </source>
</evidence>
<dbReference type="PANTHER" id="PTHR43158:SF2">
    <property type="entry name" value="SKFA PEPTIDE EXPORT ATP-BINDING PROTEIN SKFE"/>
    <property type="match status" value="1"/>
</dbReference>
<dbReference type="SUPFAM" id="SSF52540">
    <property type="entry name" value="P-loop containing nucleoside triphosphate hydrolases"/>
    <property type="match status" value="1"/>
</dbReference>
<dbReference type="Gene3D" id="3.40.50.300">
    <property type="entry name" value="P-loop containing nucleotide triphosphate hydrolases"/>
    <property type="match status" value="1"/>
</dbReference>
<reference evidence="4 5" key="1">
    <citation type="submission" date="2021-07" db="EMBL/GenBank/DDBJ databases">
        <title>Paenibacillus radiodurans sp. nov., isolated from the southeastern edge of Tengger Desert.</title>
        <authorList>
            <person name="Zhang G."/>
        </authorList>
    </citation>
    <scope>NUCLEOTIDE SEQUENCE [LARGE SCALE GENOMIC DNA]</scope>
    <source>
        <strain evidence="4 5">CCM 7311</strain>
    </source>
</reference>
<dbReference type="Pfam" id="PF00005">
    <property type="entry name" value="ABC_tran"/>
    <property type="match status" value="1"/>
</dbReference>